<protein>
    <submittedName>
        <fullName evidence="1">Uncharacterized protein</fullName>
    </submittedName>
</protein>
<name>A0AAU9XKJ4_9CNID</name>
<proteinExistence type="predicted"/>
<comment type="caution">
    <text evidence="1">The sequence shown here is derived from an EMBL/GenBank/DDBJ whole genome shotgun (WGS) entry which is preliminary data.</text>
</comment>
<organism evidence="1 2">
    <name type="scientific">Pocillopora meandrina</name>
    <dbReference type="NCBI Taxonomy" id="46732"/>
    <lineage>
        <taxon>Eukaryota</taxon>
        <taxon>Metazoa</taxon>
        <taxon>Cnidaria</taxon>
        <taxon>Anthozoa</taxon>
        <taxon>Hexacorallia</taxon>
        <taxon>Scleractinia</taxon>
        <taxon>Astrocoeniina</taxon>
        <taxon>Pocilloporidae</taxon>
        <taxon>Pocillopora</taxon>
    </lineage>
</organism>
<reference evidence="1 2" key="1">
    <citation type="submission" date="2022-05" db="EMBL/GenBank/DDBJ databases">
        <authorList>
            <consortium name="Genoscope - CEA"/>
            <person name="William W."/>
        </authorList>
    </citation>
    <scope>NUCLEOTIDE SEQUENCE [LARGE SCALE GENOMIC DNA]</scope>
</reference>
<evidence type="ECO:0000313" key="2">
    <source>
        <dbReference type="Proteomes" id="UP001159428"/>
    </source>
</evidence>
<dbReference type="AlphaFoldDB" id="A0AAU9XKJ4"/>
<keyword evidence="2" id="KW-1185">Reference proteome</keyword>
<accession>A0AAU9XKJ4</accession>
<evidence type="ECO:0000313" key="1">
    <source>
        <dbReference type="EMBL" id="CAH3151350.1"/>
    </source>
</evidence>
<sequence>MSLNTLTSLSKGILKRKVAIFKGRMILVAGLSAGAAAAPVPGLSIAVDAVLIFKEIREYKAQLGIPLEGSKIFEAVSFVTQKAIAEIHLQFSSLTKILSRRCRRTCRGRNGSFSSDSRFSNSWHSILWLSEKN</sequence>
<gene>
    <name evidence="1" type="ORF">PMEA_00025152</name>
</gene>
<dbReference type="Proteomes" id="UP001159428">
    <property type="component" value="Unassembled WGS sequence"/>
</dbReference>
<dbReference type="EMBL" id="CALNXJ010000049">
    <property type="protein sequence ID" value="CAH3151350.1"/>
    <property type="molecule type" value="Genomic_DNA"/>
</dbReference>